<dbReference type="InterPro" id="IPR046451">
    <property type="entry name" value="HgmA_C"/>
</dbReference>
<dbReference type="InterPro" id="IPR036249">
    <property type="entry name" value="Thioredoxin-like_sf"/>
</dbReference>
<protein>
    <recommendedName>
        <fullName evidence="1">GST N-terminal domain-containing protein</fullName>
    </recommendedName>
</protein>
<evidence type="ECO:0000313" key="2">
    <source>
        <dbReference type="EMBL" id="PAV93247.1"/>
    </source>
</evidence>
<dbReference type="Gene3D" id="3.40.30.10">
    <property type="entry name" value="Glutaredoxin"/>
    <property type="match status" value="1"/>
</dbReference>
<dbReference type="SUPFAM" id="SSF51182">
    <property type="entry name" value="RmlC-like cupins"/>
    <property type="match status" value="1"/>
</dbReference>
<evidence type="ECO:0000259" key="1">
    <source>
        <dbReference type="PROSITE" id="PS50404"/>
    </source>
</evidence>
<dbReference type="PANTHER" id="PTHR42673:SF21">
    <property type="entry name" value="GLUTATHIONE S-TRANSFERASE YFCF"/>
    <property type="match status" value="1"/>
</dbReference>
<dbReference type="Pfam" id="PF13417">
    <property type="entry name" value="GST_N_3"/>
    <property type="match status" value="1"/>
</dbReference>
<accession>A0A2A2M4U6</accession>
<organism evidence="2 3">
    <name type="scientific">Diploscapter pachys</name>
    <dbReference type="NCBI Taxonomy" id="2018661"/>
    <lineage>
        <taxon>Eukaryota</taxon>
        <taxon>Metazoa</taxon>
        <taxon>Ecdysozoa</taxon>
        <taxon>Nematoda</taxon>
        <taxon>Chromadorea</taxon>
        <taxon>Rhabditida</taxon>
        <taxon>Rhabditina</taxon>
        <taxon>Rhabditomorpha</taxon>
        <taxon>Rhabditoidea</taxon>
        <taxon>Rhabditidae</taxon>
        <taxon>Diploscapter</taxon>
    </lineage>
</organism>
<evidence type="ECO:0000313" key="3">
    <source>
        <dbReference type="Proteomes" id="UP000218231"/>
    </source>
</evidence>
<dbReference type="GO" id="GO:0004364">
    <property type="term" value="F:glutathione transferase activity"/>
    <property type="evidence" value="ECO:0007669"/>
    <property type="project" value="TreeGrafter"/>
</dbReference>
<dbReference type="Proteomes" id="UP000218231">
    <property type="component" value="Unassembled WGS sequence"/>
</dbReference>
<keyword evidence="3" id="KW-1185">Reference proteome</keyword>
<comment type="caution">
    <text evidence="2">The sequence shown here is derived from an EMBL/GenBank/DDBJ whole genome shotgun (WGS) entry which is preliminary data.</text>
</comment>
<dbReference type="EMBL" id="LIAE01005562">
    <property type="protein sequence ID" value="PAV93247.1"/>
    <property type="molecule type" value="Genomic_DNA"/>
</dbReference>
<dbReference type="AlphaFoldDB" id="A0A2A2M4U6"/>
<feature type="domain" description="GST N-terminal" evidence="1">
    <location>
        <begin position="31"/>
        <end position="112"/>
    </location>
</feature>
<dbReference type="SUPFAM" id="SSF52833">
    <property type="entry name" value="Thioredoxin-like"/>
    <property type="match status" value="1"/>
</dbReference>
<reference evidence="2 3" key="1">
    <citation type="journal article" date="2017" name="Curr. Biol.">
        <title>Genome architecture and evolution of a unichromosomal asexual nematode.</title>
        <authorList>
            <person name="Fradin H."/>
            <person name="Zegar C."/>
            <person name="Gutwein M."/>
            <person name="Lucas J."/>
            <person name="Kovtun M."/>
            <person name="Corcoran D."/>
            <person name="Baugh L.R."/>
            <person name="Kiontke K."/>
            <person name="Gunsalus K."/>
            <person name="Fitch D.H."/>
            <person name="Piano F."/>
        </authorList>
    </citation>
    <scope>NUCLEOTIDE SEQUENCE [LARGE SCALE GENOMIC DNA]</scope>
    <source>
        <strain evidence="2">PF1309</strain>
    </source>
</reference>
<proteinExistence type="predicted"/>
<dbReference type="Gene3D" id="1.20.1050.10">
    <property type="match status" value="1"/>
</dbReference>
<dbReference type="InterPro" id="IPR040079">
    <property type="entry name" value="Glutathione_S-Trfase"/>
</dbReference>
<dbReference type="STRING" id="2018661.A0A2A2M4U6"/>
<dbReference type="InterPro" id="IPR004045">
    <property type="entry name" value="Glutathione_S-Trfase_N"/>
</dbReference>
<dbReference type="GO" id="GO:0016034">
    <property type="term" value="F:maleylacetoacetate isomerase activity"/>
    <property type="evidence" value="ECO:0007669"/>
    <property type="project" value="TreeGrafter"/>
</dbReference>
<dbReference type="Gene3D" id="2.60.120.10">
    <property type="entry name" value="Jelly Rolls"/>
    <property type="match status" value="1"/>
</dbReference>
<dbReference type="PROSITE" id="PS50404">
    <property type="entry name" value="GST_NTER"/>
    <property type="match status" value="1"/>
</dbReference>
<dbReference type="SFLD" id="SFLDS00019">
    <property type="entry name" value="Glutathione_Transferase_(cytos"/>
    <property type="match status" value="1"/>
</dbReference>
<dbReference type="SUPFAM" id="SSF47616">
    <property type="entry name" value="GST C-terminal domain-like"/>
    <property type="match status" value="1"/>
</dbReference>
<dbReference type="InterPro" id="IPR014710">
    <property type="entry name" value="RmlC-like_jellyroll"/>
</dbReference>
<dbReference type="InterPro" id="IPR036282">
    <property type="entry name" value="Glutathione-S-Trfase_C_sf"/>
</dbReference>
<name>A0A2A2M4U6_9BILA</name>
<dbReference type="InterPro" id="IPR011051">
    <property type="entry name" value="RmlC_Cupin_sf"/>
</dbReference>
<dbReference type="PANTHER" id="PTHR42673">
    <property type="entry name" value="MALEYLACETOACETATE ISOMERASE"/>
    <property type="match status" value="1"/>
</dbReference>
<gene>
    <name evidence="2" type="ORF">WR25_11442</name>
</gene>
<dbReference type="OrthoDB" id="4951845at2759"/>
<dbReference type="Pfam" id="PF04209">
    <property type="entry name" value="HgmA_C"/>
    <property type="match status" value="1"/>
</dbReference>
<sequence>MAGHGPDVASWQGASTAELKPHKIDGTMAFMLESCWPYRPTTYALDHAQLDYDAGIAYEQVNHDLRTGGHTDPDYAALNPQRLVPALEVDGLILTQSVAILEWLEDRFPTPALLPADANGRAIVRAMVATIATDVHPLHNLRTLKALRQDFGASDTQVNAWMGHWMGLGGSA</sequence>
<dbReference type="UniPathway" id="UPA00139">
    <property type="reaction ID" value="UER00339"/>
</dbReference>
<dbReference type="GO" id="GO:0006559">
    <property type="term" value="P:L-phenylalanine catabolic process"/>
    <property type="evidence" value="ECO:0007669"/>
    <property type="project" value="UniProtKB-UniPathway"/>
</dbReference>
<dbReference type="GO" id="GO:0006749">
    <property type="term" value="P:glutathione metabolic process"/>
    <property type="evidence" value="ECO:0007669"/>
    <property type="project" value="TreeGrafter"/>
</dbReference>